<evidence type="ECO:0000256" key="1">
    <source>
        <dbReference type="ARBA" id="ARBA00004196"/>
    </source>
</evidence>
<keyword evidence="4 5" id="KW-0732">Signal</keyword>
<evidence type="ECO:0000259" key="6">
    <source>
        <dbReference type="Pfam" id="PF00496"/>
    </source>
</evidence>
<dbReference type="AlphaFoldDB" id="A0A212M0B8"/>
<keyword evidence="3" id="KW-0813">Transport</keyword>
<gene>
    <name evidence="7" type="ORF">KL86SPO_70110</name>
</gene>
<evidence type="ECO:0000313" key="7">
    <source>
        <dbReference type="EMBL" id="SCM83252.1"/>
    </source>
</evidence>
<comment type="subcellular location">
    <subcellularLocation>
        <location evidence="1">Cell envelope</location>
    </subcellularLocation>
</comment>
<dbReference type="InterPro" id="IPR030678">
    <property type="entry name" value="Peptide/Ni-bd"/>
</dbReference>
<feature type="chain" id="PRO_5038895588" evidence="5">
    <location>
        <begin position="20"/>
        <end position="533"/>
    </location>
</feature>
<dbReference type="SUPFAM" id="SSF53850">
    <property type="entry name" value="Periplasmic binding protein-like II"/>
    <property type="match status" value="1"/>
</dbReference>
<organism evidence="7">
    <name type="scientific">uncultured Sporomusa sp</name>
    <dbReference type="NCBI Taxonomy" id="307249"/>
    <lineage>
        <taxon>Bacteria</taxon>
        <taxon>Bacillati</taxon>
        <taxon>Bacillota</taxon>
        <taxon>Negativicutes</taxon>
        <taxon>Selenomonadales</taxon>
        <taxon>Sporomusaceae</taxon>
        <taxon>Sporomusa</taxon>
        <taxon>environmental samples</taxon>
    </lineage>
</organism>
<dbReference type="CDD" id="cd00995">
    <property type="entry name" value="PBP2_NikA_DppA_OppA_like"/>
    <property type="match status" value="1"/>
</dbReference>
<dbReference type="InterPro" id="IPR000914">
    <property type="entry name" value="SBP_5_dom"/>
</dbReference>
<dbReference type="PROSITE" id="PS51257">
    <property type="entry name" value="PROKAR_LIPOPROTEIN"/>
    <property type="match status" value="1"/>
</dbReference>
<dbReference type="Pfam" id="PF00496">
    <property type="entry name" value="SBP_bac_5"/>
    <property type="match status" value="1"/>
</dbReference>
<evidence type="ECO:0000256" key="5">
    <source>
        <dbReference type="SAM" id="SignalP"/>
    </source>
</evidence>
<dbReference type="Gene3D" id="3.10.105.10">
    <property type="entry name" value="Dipeptide-binding Protein, Domain 3"/>
    <property type="match status" value="1"/>
</dbReference>
<proteinExistence type="inferred from homology"/>
<dbReference type="Gene3D" id="3.40.190.10">
    <property type="entry name" value="Periplasmic binding protein-like II"/>
    <property type="match status" value="1"/>
</dbReference>
<dbReference type="GO" id="GO:0030313">
    <property type="term" value="C:cell envelope"/>
    <property type="evidence" value="ECO:0007669"/>
    <property type="project" value="UniProtKB-SubCell"/>
</dbReference>
<protein>
    <submittedName>
        <fullName evidence="7">ABC-type dipeptide transport system, periplasmic component</fullName>
    </submittedName>
</protein>
<evidence type="ECO:0000256" key="2">
    <source>
        <dbReference type="ARBA" id="ARBA00005695"/>
    </source>
</evidence>
<evidence type="ECO:0000256" key="4">
    <source>
        <dbReference type="ARBA" id="ARBA00022729"/>
    </source>
</evidence>
<dbReference type="Gene3D" id="3.90.76.10">
    <property type="entry name" value="Dipeptide-binding Protein, Domain 1"/>
    <property type="match status" value="1"/>
</dbReference>
<dbReference type="PIRSF" id="PIRSF002741">
    <property type="entry name" value="MppA"/>
    <property type="match status" value="1"/>
</dbReference>
<evidence type="ECO:0000256" key="3">
    <source>
        <dbReference type="ARBA" id="ARBA00022448"/>
    </source>
</evidence>
<reference evidence="7" key="1">
    <citation type="submission" date="2016-08" db="EMBL/GenBank/DDBJ databases">
        <authorList>
            <person name="Seilhamer J.J."/>
        </authorList>
    </citation>
    <scope>NUCLEOTIDE SEQUENCE</scope>
    <source>
        <strain evidence="7">86</strain>
    </source>
</reference>
<dbReference type="PANTHER" id="PTHR30290">
    <property type="entry name" value="PERIPLASMIC BINDING COMPONENT OF ABC TRANSPORTER"/>
    <property type="match status" value="1"/>
</dbReference>
<dbReference type="RefSeq" id="WP_288185722.1">
    <property type="nucleotide sequence ID" value="NZ_LT608335.1"/>
</dbReference>
<dbReference type="GO" id="GO:0042597">
    <property type="term" value="C:periplasmic space"/>
    <property type="evidence" value="ECO:0007669"/>
    <property type="project" value="UniProtKB-ARBA"/>
</dbReference>
<feature type="signal peptide" evidence="5">
    <location>
        <begin position="1"/>
        <end position="19"/>
    </location>
</feature>
<comment type="similarity">
    <text evidence="2">Belongs to the bacterial solute-binding protein 5 family.</text>
</comment>
<dbReference type="GO" id="GO:1904680">
    <property type="term" value="F:peptide transmembrane transporter activity"/>
    <property type="evidence" value="ECO:0007669"/>
    <property type="project" value="TreeGrafter"/>
</dbReference>
<dbReference type="InterPro" id="IPR039424">
    <property type="entry name" value="SBP_5"/>
</dbReference>
<dbReference type="GO" id="GO:0043190">
    <property type="term" value="C:ATP-binding cassette (ABC) transporter complex"/>
    <property type="evidence" value="ECO:0007669"/>
    <property type="project" value="InterPro"/>
</dbReference>
<sequence length="533" mass="59350">MKYATALGLFITLILTSLLTGCSHNHKTVNTGAQAIPVLTIGTTMKVKAISIEDYYFGIFRAIFTHKGLVKLDENGQFTGDLAKSWNTTDGQTWTFNLQDGVTWHDGAKVTAADVKFTIEYNIQHNVEYKSHFSLIKAITTPDDKTVVITLSQPTPRFLVNLLVLRTLPQHIFAAVDNPATYNDPKAAIGCGPYIFESFDESAGIITFRANTAYYRGAPPIAAIKVRLFKNPDALYMALQNGQIDLPYTYSAGTDPIYAANLAKNPKLKLMNIPNLGVSKALIFNVTRPVVNDPQLRTALSYAIDYNELVRLFAANNGTVPAAGFVPRGTLGFTATRQLEFNPDKANFLLEQSGYHLNTTGTREKNGQPLTFELLVRNDIPENIRLSELLQKYFAGIGVRLTLKTVDATVYQTISSKDKSHISLLSRTTPWGMMMWAGMGSGYIDARNIGWAMVDDAKFRDIVDKMNVALDQGEYQKYSAELQQYYADNLPVIPLYWDSFIQPHNAALTGWKVSPMYGILNEETWYSLQKTVP</sequence>
<dbReference type="EMBL" id="FMJE01000007">
    <property type="protein sequence ID" value="SCM83252.1"/>
    <property type="molecule type" value="Genomic_DNA"/>
</dbReference>
<feature type="domain" description="Solute-binding protein family 5" evidence="6">
    <location>
        <begin position="78"/>
        <end position="429"/>
    </location>
</feature>
<dbReference type="PANTHER" id="PTHR30290:SF10">
    <property type="entry name" value="PERIPLASMIC OLIGOPEPTIDE-BINDING PROTEIN-RELATED"/>
    <property type="match status" value="1"/>
</dbReference>
<name>A0A212M0B8_9FIRM</name>
<accession>A0A212M0B8</accession>
<dbReference type="GO" id="GO:0015833">
    <property type="term" value="P:peptide transport"/>
    <property type="evidence" value="ECO:0007669"/>
    <property type="project" value="TreeGrafter"/>
</dbReference>